<name>A0A9D1PBW9_9FIRM</name>
<accession>A0A9D1PBW9</accession>
<dbReference type="Pfam" id="PF03692">
    <property type="entry name" value="CxxCxxCC"/>
    <property type="match status" value="1"/>
</dbReference>
<gene>
    <name evidence="1" type="ORF">H9747_04690</name>
</gene>
<organism evidence="1 2">
    <name type="scientific">Candidatus Blautia stercorigallinarum</name>
    <dbReference type="NCBI Taxonomy" id="2838501"/>
    <lineage>
        <taxon>Bacteria</taxon>
        <taxon>Bacillati</taxon>
        <taxon>Bacillota</taxon>
        <taxon>Clostridia</taxon>
        <taxon>Lachnospirales</taxon>
        <taxon>Lachnospiraceae</taxon>
        <taxon>Blautia</taxon>
    </lineage>
</organism>
<reference evidence="1" key="1">
    <citation type="journal article" date="2021" name="PeerJ">
        <title>Extensive microbial diversity within the chicken gut microbiome revealed by metagenomics and culture.</title>
        <authorList>
            <person name="Gilroy R."/>
            <person name="Ravi A."/>
            <person name="Getino M."/>
            <person name="Pursley I."/>
            <person name="Horton D.L."/>
            <person name="Alikhan N.F."/>
            <person name="Baker D."/>
            <person name="Gharbi K."/>
            <person name="Hall N."/>
            <person name="Watson M."/>
            <person name="Adriaenssens E.M."/>
            <person name="Foster-Nyarko E."/>
            <person name="Jarju S."/>
            <person name="Secka A."/>
            <person name="Antonio M."/>
            <person name="Oren A."/>
            <person name="Chaudhuri R.R."/>
            <person name="La Ragione R."/>
            <person name="Hildebrand F."/>
            <person name="Pallen M.J."/>
        </authorList>
    </citation>
    <scope>NUCLEOTIDE SEQUENCE</scope>
    <source>
        <strain evidence="1">CHK195-9823</strain>
    </source>
</reference>
<evidence type="ECO:0000313" key="2">
    <source>
        <dbReference type="Proteomes" id="UP000886814"/>
    </source>
</evidence>
<protein>
    <submittedName>
        <fullName evidence="1">YkgJ family cysteine cluster protein</fullName>
    </submittedName>
</protein>
<dbReference type="PANTHER" id="PTHR35866:SF1">
    <property type="entry name" value="YKGJ FAMILY CYSTEINE CLUSTER PROTEIN"/>
    <property type="match status" value="1"/>
</dbReference>
<dbReference type="EMBL" id="DXIQ01000027">
    <property type="protein sequence ID" value="HIV38283.1"/>
    <property type="molecule type" value="Genomic_DNA"/>
</dbReference>
<dbReference type="InterPro" id="IPR005358">
    <property type="entry name" value="Puta_zinc/iron-chelating_dom"/>
</dbReference>
<evidence type="ECO:0000313" key="1">
    <source>
        <dbReference type="EMBL" id="HIV38283.1"/>
    </source>
</evidence>
<dbReference type="Proteomes" id="UP000886814">
    <property type="component" value="Unassembled WGS sequence"/>
</dbReference>
<reference evidence="1" key="2">
    <citation type="submission" date="2021-04" db="EMBL/GenBank/DDBJ databases">
        <authorList>
            <person name="Gilroy R."/>
        </authorList>
    </citation>
    <scope>NUCLEOTIDE SEQUENCE</scope>
    <source>
        <strain evidence="1">CHK195-9823</strain>
    </source>
</reference>
<sequence length="220" mass="25616">MLREIDLAEVSDGKLYTARDMVKAGCDDCRGCCDCCKEMGKSVVLDPYDVFRLEEGLGQSFQELLTYGLELNVVDGVILPNLKMTGDGERCSFLNPEGRCSIHPYRPGFCRMFPLGRIYEENGFHYFLQVHECPKQPKTKVKVSKWLDTPELKKYETYVLAWHNFLKKVEKILGQFQNPEEAKNISMYILKNFFLAPWDFTKDFYGQFEEKLKAGEKYFF</sequence>
<dbReference type="PANTHER" id="PTHR35866">
    <property type="entry name" value="PUTATIVE-RELATED"/>
    <property type="match status" value="1"/>
</dbReference>
<comment type="caution">
    <text evidence="1">The sequence shown here is derived from an EMBL/GenBank/DDBJ whole genome shotgun (WGS) entry which is preliminary data.</text>
</comment>
<dbReference type="AlphaFoldDB" id="A0A9D1PBW9"/>
<proteinExistence type="predicted"/>